<dbReference type="OrthoDB" id="3692554at2"/>
<gene>
    <name evidence="1" type="ORF">CFP71_28125</name>
</gene>
<evidence type="ECO:0000313" key="1">
    <source>
        <dbReference type="EMBL" id="OXM50301.1"/>
    </source>
</evidence>
<name>A0A229RUY3_9PSEU</name>
<sequence>MNHVLAQAFIDTVTARLDHYDHTAQHGTITALEQTARSGIPVLTAALRTLLAQHEIDSHGQCDACPRPWWRRRTPCRILHHLHLLPTDPTVLAPATGRHALRPRT</sequence>
<proteinExistence type="predicted"/>
<evidence type="ECO:0000313" key="2">
    <source>
        <dbReference type="Proteomes" id="UP000215223"/>
    </source>
</evidence>
<dbReference type="Proteomes" id="UP000215223">
    <property type="component" value="Unassembled WGS sequence"/>
</dbReference>
<comment type="caution">
    <text evidence="1">The sequence shown here is derived from an EMBL/GenBank/DDBJ whole genome shotgun (WGS) entry which is preliminary data.</text>
</comment>
<dbReference type="AlphaFoldDB" id="A0A229RUY3"/>
<dbReference type="RefSeq" id="WP_093936962.1">
    <property type="nucleotide sequence ID" value="NZ_NMQT01000102.1"/>
</dbReference>
<accession>A0A229RUY3</accession>
<protein>
    <submittedName>
        <fullName evidence="1">Uncharacterized protein</fullName>
    </submittedName>
</protein>
<keyword evidence="2" id="KW-1185">Reference proteome</keyword>
<organism evidence="1 2">
    <name type="scientific">Amycolatopsis thailandensis</name>
    <dbReference type="NCBI Taxonomy" id="589330"/>
    <lineage>
        <taxon>Bacteria</taxon>
        <taxon>Bacillati</taxon>
        <taxon>Actinomycetota</taxon>
        <taxon>Actinomycetes</taxon>
        <taxon>Pseudonocardiales</taxon>
        <taxon>Pseudonocardiaceae</taxon>
        <taxon>Amycolatopsis</taxon>
    </lineage>
</organism>
<dbReference type="EMBL" id="NMQT01000102">
    <property type="protein sequence ID" value="OXM50301.1"/>
    <property type="molecule type" value="Genomic_DNA"/>
</dbReference>
<reference evidence="1 2" key="1">
    <citation type="submission" date="2017-07" db="EMBL/GenBank/DDBJ databases">
        <title>Amycolatopsis thailandensis Genome sequencing and assembly.</title>
        <authorList>
            <person name="Kaur N."/>
            <person name="Mayilraj S."/>
        </authorList>
    </citation>
    <scope>NUCLEOTIDE SEQUENCE [LARGE SCALE GENOMIC DNA]</scope>
    <source>
        <strain evidence="1 2">JCM 16380</strain>
    </source>
</reference>